<evidence type="ECO:0000313" key="3">
    <source>
        <dbReference type="Proteomes" id="UP001151529"/>
    </source>
</evidence>
<dbReference type="AlphaFoldDB" id="A0A9Q0T1W1"/>
<feature type="compositionally biased region" description="Polar residues" evidence="1">
    <location>
        <begin position="16"/>
        <end position="26"/>
    </location>
</feature>
<reference evidence="2" key="1">
    <citation type="submission" date="2022-11" db="EMBL/GenBank/DDBJ databases">
        <authorList>
            <person name="Hyden B.L."/>
            <person name="Feng K."/>
            <person name="Yates T."/>
            <person name="Jawdy S."/>
            <person name="Smart L.B."/>
            <person name="Muchero W."/>
        </authorList>
    </citation>
    <scope>NUCLEOTIDE SEQUENCE</scope>
    <source>
        <tissue evidence="2">Shoot tip</tissue>
    </source>
</reference>
<keyword evidence="3" id="KW-1185">Reference proteome</keyword>
<feature type="compositionally biased region" description="Low complexity" evidence="1">
    <location>
        <begin position="41"/>
        <end position="54"/>
    </location>
</feature>
<organism evidence="2 3">
    <name type="scientific">Salix viminalis</name>
    <name type="common">Common osier</name>
    <name type="synonym">Basket willow</name>
    <dbReference type="NCBI Taxonomy" id="40686"/>
    <lineage>
        <taxon>Eukaryota</taxon>
        <taxon>Viridiplantae</taxon>
        <taxon>Streptophyta</taxon>
        <taxon>Embryophyta</taxon>
        <taxon>Tracheophyta</taxon>
        <taxon>Spermatophyta</taxon>
        <taxon>Magnoliopsida</taxon>
        <taxon>eudicotyledons</taxon>
        <taxon>Gunneridae</taxon>
        <taxon>Pentapetalae</taxon>
        <taxon>rosids</taxon>
        <taxon>fabids</taxon>
        <taxon>Malpighiales</taxon>
        <taxon>Salicaceae</taxon>
        <taxon>Saliceae</taxon>
        <taxon>Salix</taxon>
    </lineage>
</organism>
<dbReference type="EMBL" id="JAPFFL010000010">
    <property type="protein sequence ID" value="KAJ6697415.1"/>
    <property type="molecule type" value="Genomic_DNA"/>
</dbReference>
<protein>
    <submittedName>
        <fullName evidence="2">Uncharacterized protein</fullName>
    </submittedName>
</protein>
<dbReference type="OrthoDB" id="913391at2759"/>
<accession>A0A9Q0T1W1</accession>
<sequence>MPPRRNPVREGGEGISNDNNVNQQDALNRMLDILQQQQQAIQQQQQTHTEQMEQLLAMRQQPPPPPSKIGMMPWRDSAKMNPQEFSRGDNPMKAEEWIKSLEAIFEYLHFDDNERVSRCYLHANHGCPRLVGKCTSNSLMYPL</sequence>
<proteinExistence type="predicted"/>
<comment type="caution">
    <text evidence="2">The sequence shown here is derived from an EMBL/GenBank/DDBJ whole genome shotgun (WGS) entry which is preliminary data.</text>
</comment>
<gene>
    <name evidence="2" type="ORF">OIU85_003756</name>
</gene>
<name>A0A9Q0T1W1_SALVM</name>
<evidence type="ECO:0000313" key="2">
    <source>
        <dbReference type="EMBL" id="KAJ6697415.1"/>
    </source>
</evidence>
<feature type="region of interest" description="Disordered" evidence="1">
    <location>
        <begin position="41"/>
        <end position="90"/>
    </location>
</feature>
<reference evidence="2" key="2">
    <citation type="journal article" date="2023" name="Int. J. Mol. Sci.">
        <title>De Novo Assembly and Annotation of 11 Diverse Shrub Willow (Salix) Genomes Reveals Novel Gene Organization in Sex-Linked Regions.</title>
        <authorList>
            <person name="Hyden B."/>
            <person name="Feng K."/>
            <person name="Yates T.B."/>
            <person name="Jawdy S."/>
            <person name="Cereghino C."/>
            <person name="Smart L.B."/>
            <person name="Muchero W."/>
        </authorList>
    </citation>
    <scope>NUCLEOTIDE SEQUENCE [LARGE SCALE GENOMIC DNA]</scope>
    <source>
        <tissue evidence="2">Shoot tip</tissue>
    </source>
</reference>
<feature type="region of interest" description="Disordered" evidence="1">
    <location>
        <begin position="1"/>
        <end position="28"/>
    </location>
</feature>
<evidence type="ECO:0000256" key="1">
    <source>
        <dbReference type="SAM" id="MobiDB-lite"/>
    </source>
</evidence>
<dbReference type="Proteomes" id="UP001151529">
    <property type="component" value="Chromosome 19"/>
</dbReference>